<dbReference type="GO" id="GO:0005524">
    <property type="term" value="F:ATP binding"/>
    <property type="evidence" value="ECO:0007669"/>
    <property type="project" value="InterPro"/>
</dbReference>
<organism evidence="2">
    <name type="scientific">Oceaniferula spumae</name>
    <dbReference type="NCBI Taxonomy" id="2979115"/>
    <lineage>
        <taxon>Bacteria</taxon>
        <taxon>Pseudomonadati</taxon>
        <taxon>Verrucomicrobiota</taxon>
        <taxon>Verrucomicrobiia</taxon>
        <taxon>Verrucomicrobiales</taxon>
        <taxon>Verrucomicrobiaceae</taxon>
        <taxon>Oceaniferula</taxon>
    </lineage>
</organism>
<evidence type="ECO:0000313" key="2">
    <source>
        <dbReference type="EMBL" id="BDS05491.1"/>
    </source>
</evidence>
<dbReference type="EMBL" id="AP026866">
    <property type="protein sequence ID" value="BDS05491.1"/>
    <property type="molecule type" value="Genomic_DNA"/>
</dbReference>
<proteinExistence type="predicted"/>
<dbReference type="GO" id="GO:0016887">
    <property type="term" value="F:ATP hydrolysis activity"/>
    <property type="evidence" value="ECO:0007669"/>
    <property type="project" value="InterPro"/>
</dbReference>
<dbReference type="InterPro" id="IPR003593">
    <property type="entry name" value="AAA+_ATPase"/>
</dbReference>
<sequence length="550" mass="60541">MRMKIPHWASEIVGNYESGAAGCFVLHGNVNDRLLVPDKSAARLSSLQDFIMDALLPRFDVILSYDPGQGLRIERGGEIFSKWPSVKDGMNLPDAPLAAVRVLTHYLKYCKNLQAVGAESPKVAVLIRQAHLICPAIPNSHNHELNAMASILRSWAADMRLQEHGQAAFLISENLNGLHPLVSRSPRVSAVEVPLPSKEEMTIALEMLYQRCPTALLNFRADFAKPAARLTGSTLSSVEILLLRREHAKKPLEESDLSELKRALVERDCGGLIEFVEPDRNFEGVIGLDGVKDWLRQDIALWKKDDLESMPMGYLFCGPVGTGKTYLVECLAGEAGVPVVTLKNFRDRWVGSTEENLEKIFSLLHALGRCIVFIDEADQALGRRASGSGDSGVSSRVYSMMAKEMSDTRNRGKILWVLASSRPDLIEVDLKRPGRIDVKIPLFPCANPDEAWKLLRALCKRRGLEIPLGAETQPGLLGKLPELLTPGAAESIAVKARRRMITEECSAQEALEGCLQGYLPPISPAVINAQIQLAVEEASDASFIPEAFQK</sequence>
<gene>
    <name evidence="2" type="ORF">NT6N_05310</name>
</gene>
<dbReference type="Pfam" id="PF00004">
    <property type="entry name" value="AAA"/>
    <property type="match status" value="1"/>
</dbReference>
<accession>A0AAT9FHM9</accession>
<name>A0AAT9FHM9_9BACT</name>
<dbReference type="CDD" id="cd19481">
    <property type="entry name" value="RecA-like_protease"/>
    <property type="match status" value="1"/>
</dbReference>
<dbReference type="InterPro" id="IPR050168">
    <property type="entry name" value="AAA_ATPase_domain"/>
</dbReference>
<protein>
    <submittedName>
        <fullName evidence="2">ATPase AAA</fullName>
    </submittedName>
</protein>
<evidence type="ECO:0000259" key="1">
    <source>
        <dbReference type="SMART" id="SM00382"/>
    </source>
</evidence>
<dbReference type="PANTHER" id="PTHR23077">
    <property type="entry name" value="AAA-FAMILY ATPASE"/>
    <property type="match status" value="1"/>
</dbReference>
<dbReference type="KEGG" id="osu:NT6N_05310"/>
<dbReference type="AlphaFoldDB" id="A0AAT9FHM9"/>
<dbReference type="Gene3D" id="3.40.50.300">
    <property type="entry name" value="P-loop containing nucleotide triphosphate hydrolases"/>
    <property type="match status" value="1"/>
</dbReference>
<dbReference type="InterPro" id="IPR027417">
    <property type="entry name" value="P-loop_NTPase"/>
</dbReference>
<feature type="domain" description="AAA+ ATPase" evidence="1">
    <location>
        <begin position="310"/>
        <end position="446"/>
    </location>
</feature>
<dbReference type="SUPFAM" id="SSF52540">
    <property type="entry name" value="P-loop containing nucleoside triphosphate hydrolases"/>
    <property type="match status" value="1"/>
</dbReference>
<dbReference type="InterPro" id="IPR003959">
    <property type="entry name" value="ATPase_AAA_core"/>
</dbReference>
<dbReference type="SMART" id="SM00382">
    <property type="entry name" value="AAA"/>
    <property type="match status" value="1"/>
</dbReference>
<reference evidence="2" key="1">
    <citation type="submission" date="2024-07" db="EMBL/GenBank/DDBJ databases">
        <title>Complete genome sequence of Verrucomicrobiaceae bacterium NT6N.</title>
        <authorList>
            <person name="Huang C."/>
            <person name="Takami H."/>
            <person name="Hamasaki K."/>
        </authorList>
    </citation>
    <scope>NUCLEOTIDE SEQUENCE</scope>
    <source>
        <strain evidence="2">NT6N</strain>
    </source>
</reference>